<dbReference type="InterPro" id="IPR036865">
    <property type="entry name" value="CRAL-TRIO_dom_sf"/>
</dbReference>
<feature type="compositionally biased region" description="Polar residues" evidence="1">
    <location>
        <begin position="200"/>
        <end position="214"/>
    </location>
</feature>
<comment type="caution">
    <text evidence="2">The sequence shown here is derived from an EMBL/GenBank/DDBJ whole genome shotgun (WGS) entry which is preliminary data.</text>
</comment>
<feature type="region of interest" description="Disordered" evidence="1">
    <location>
        <begin position="632"/>
        <end position="700"/>
    </location>
</feature>
<feature type="compositionally biased region" description="Low complexity" evidence="1">
    <location>
        <begin position="530"/>
        <end position="544"/>
    </location>
</feature>
<feature type="region of interest" description="Disordered" evidence="1">
    <location>
        <begin position="581"/>
        <end position="614"/>
    </location>
</feature>
<feature type="compositionally biased region" description="Basic and acidic residues" evidence="1">
    <location>
        <begin position="448"/>
        <end position="461"/>
    </location>
</feature>
<dbReference type="SUPFAM" id="SSF52087">
    <property type="entry name" value="CRAL/TRIO domain"/>
    <property type="match status" value="1"/>
</dbReference>
<feature type="compositionally biased region" description="Low complexity" evidence="1">
    <location>
        <begin position="247"/>
        <end position="305"/>
    </location>
</feature>
<evidence type="ECO:0000313" key="3">
    <source>
        <dbReference type="Proteomes" id="UP001190700"/>
    </source>
</evidence>
<feature type="non-terminal residue" evidence="2">
    <location>
        <position position="1"/>
    </location>
</feature>
<reference evidence="2 3" key="1">
    <citation type="journal article" date="2015" name="Genome Biol. Evol.">
        <title>Comparative Genomics of a Bacterivorous Green Alga Reveals Evolutionary Causalities and Consequences of Phago-Mixotrophic Mode of Nutrition.</title>
        <authorList>
            <person name="Burns J.A."/>
            <person name="Paasch A."/>
            <person name="Narechania A."/>
            <person name="Kim E."/>
        </authorList>
    </citation>
    <scope>NUCLEOTIDE SEQUENCE [LARGE SCALE GENOMIC DNA]</scope>
    <source>
        <strain evidence="2 3">PLY_AMNH</strain>
    </source>
</reference>
<organism evidence="2 3">
    <name type="scientific">Cymbomonas tetramitiformis</name>
    <dbReference type="NCBI Taxonomy" id="36881"/>
    <lineage>
        <taxon>Eukaryota</taxon>
        <taxon>Viridiplantae</taxon>
        <taxon>Chlorophyta</taxon>
        <taxon>Pyramimonadophyceae</taxon>
        <taxon>Pyramimonadales</taxon>
        <taxon>Pyramimonadaceae</taxon>
        <taxon>Cymbomonas</taxon>
    </lineage>
</organism>
<name>A0AAE0G2Y2_9CHLO</name>
<feature type="compositionally biased region" description="Pro residues" evidence="1">
    <location>
        <begin position="234"/>
        <end position="246"/>
    </location>
</feature>
<dbReference type="Proteomes" id="UP001190700">
    <property type="component" value="Unassembled WGS sequence"/>
</dbReference>
<feature type="compositionally biased region" description="Low complexity" evidence="1">
    <location>
        <begin position="222"/>
        <end position="233"/>
    </location>
</feature>
<evidence type="ECO:0008006" key="4">
    <source>
        <dbReference type="Google" id="ProtNLM"/>
    </source>
</evidence>
<dbReference type="EMBL" id="LGRX02010372">
    <property type="protein sequence ID" value="KAK3270477.1"/>
    <property type="molecule type" value="Genomic_DNA"/>
</dbReference>
<dbReference type="AlphaFoldDB" id="A0AAE0G2Y2"/>
<feature type="region of interest" description="Disordered" evidence="1">
    <location>
        <begin position="123"/>
        <end position="549"/>
    </location>
</feature>
<accession>A0AAE0G2Y2</accession>
<dbReference type="Gene3D" id="3.40.525.10">
    <property type="entry name" value="CRAL-TRIO lipid binding domain"/>
    <property type="match status" value="1"/>
</dbReference>
<feature type="region of interest" description="Disordered" evidence="1">
    <location>
        <begin position="754"/>
        <end position="837"/>
    </location>
</feature>
<feature type="compositionally biased region" description="Basic and acidic residues" evidence="1">
    <location>
        <begin position="588"/>
        <end position="603"/>
    </location>
</feature>
<feature type="compositionally biased region" description="Basic and acidic residues" evidence="1">
    <location>
        <begin position="770"/>
        <end position="793"/>
    </location>
</feature>
<feature type="compositionally biased region" description="Basic and acidic residues" evidence="1">
    <location>
        <begin position="388"/>
        <end position="399"/>
    </location>
</feature>
<sequence length="837" mass="86468">SAGQPGQLGFILVQDLGGEMNPAAKLVQPHLPALLDQHYPQLMSSHYIINSPSKWHQKFSFSLTKSKCKVLSSTAELERIIHKDNLPTFLGGDGRNELHMPVGAPQEPPAFVRTLSSAASTALASDCGPSTGAGTSADSTTPKPTATAPPQAPPAQPSQEPQQAPDARSCQPGAVSSAAEKALQPEHASTGAHSAAPAVFTSQPSTDAGTSAPTPNLFYGTGPRAGAAAAPSPGVIPAPAVPPSAPVPQASAPASAPPDLAAARHVPPQQATATQALQAHPASAAPAQALQAHPASAAPAQAQPPLFSRTVAATSADPETEEHSHRTAAPPPLEAPVVAAAAKPPRRMDGSSAHSVSPLRTSAPGIRAAHGSDTENPLEVGAIDLMSDAEHRQPREDKASVAPASVALPGRPAGGMPTADEGGDMEAYRSADADSEGTGPSLPGPKALQREEQREQQRGWRSEGQGALPEGEQWGPASEGGSGRLEHEAGYGAAGRQANASAAASTGSTDGDDASSVGSHEGRHCDQEHAGGSLAGGAASSSAAQPMTPQLGLQHEHWWLELVAGISQEGGQFAQDLLRTYGGIDQPGSHHQEEPKSTEEAKKGLASGLPIGDVSPRNLKELLGMVSLLQHSRGTSRNAQPVEKAPSGQPPNAASPRSAAENSGLAASTPTPSKYRARSQHRSSGSATINGEMELDLSEGTRSDNFQAELKCRTSSMWQRHLQVLRVGTGLKDMIAGVKELSPSVRMMNRMTCCETHAPRPPSPNGSKGSKTDRKHPAGSEHLAPDGMDHEDTLWSYQSGGQHVSLEDRAPPEDPPGEIRVSLEYRAQSPDSLDDSD</sequence>
<evidence type="ECO:0000256" key="1">
    <source>
        <dbReference type="SAM" id="MobiDB-lite"/>
    </source>
</evidence>
<feature type="compositionally biased region" description="Low complexity" evidence="1">
    <location>
        <begin position="494"/>
        <end position="519"/>
    </location>
</feature>
<feature type="compositionally biased region" description="Basic and acidic residues" evidence="1">
    <location>
        <begin position="520"/>
        <end position="529"/>
    </location>
</feature>
<proteinExistence type="predicted"/>
<feature type="compositionally biased region" description="Low complexity" evidence="1">
    <location>
        <begin position="123"/>
        <end position="149"/>
    </location>
</feature>
<keyword evidence="3" id="KW-1185">Reference proteome</keyword>
<protein>
    <recommendedName>
        <fullName evidence="4">CRAL-TRIO domain-containing protein</fullName>
    </recommendedName>
</protein>
<gene>
    <name evidence="2" type="ORF">CYMTET_21126</name>
</gene>
<feature type="compositionally biased region" description="Low complexity" evidence="1">
    <location>
        <begin position="157"/>
        <end position="167"/>
    </location>
</feature>
<evidence type="ECO:0000313" key="2">
    <source>
        <dbReference type="EMBL" id="KAK3270477.1"/>
    </source>
</evidence>